<gene>
    <name evidence="1" type="ORF">KDW03_11640</name>
</gene>
<keyword evidence="2" id="KW-1185">Reference proteome</keyword>
<evidence type="ECO:0000313" key="1">
    <source>
        <dbReference type="EMBL" id="URA10116.1"/>
    </source>
</evidence>
<dbReference type="EMBL" id="CP073355">
    <property type="protein sequence ID" value="URA10116.1"/>
    <property type="molecule type" value="Genomic_DNA"/>
</dbReference>
<name>A0AAX3BCY0_9SPIR</name>
<sequence>MAYHGATYPKVMRWLSFFEGKKRLEDVWRTSLSEMLQRLELPRSGRIGKEGILDVEKAIHQEKILLIRSLMRYESKVTQDVLRVYLSRYEIKNLVNLVLSFVYHRPGSILYELGKGFRVQPPFVNDLKDLKELQSFLLGTPYYRLAQQIFPEIEKTGESFGLEVRLYEMFLESLVEAVRRSGEWDAWRETLLFGIEMERIMFVARMKFGYRRSAEEVLAYFPAVFEERGYWRRLLNSESLEEFIRLLPSSLGLTGGENLQKLSQIIQQRVVTLLWPMVRRAGSARFLGAFLVIQEIMTQNWQIALEAQRYKLPWEEVSPFIVEGGGHVVF</sequence>
<dbReference type="PANTHER" id="PTHR38682:SF1">
    <property type="entry name" value="V-TYPE ATP SYNTHASE SUBUNIT C"/>
    <property type="match status" value="1"/>
</dbReference>
<dbReference type="SUPFAM" id="SSF103486">
    <property type="entry name" value="V-type ATP synthase subunit C"/>
    <property type="match status" value="1"/>
</dbReference>
<dbReference type="KEGG" id="taqu:KDW03_11640"/>
<reference evidence="1" key="1">
    <citation type="submission" date="2021-04" db="EMBL/GenBank/DDBJ databases">
        <authorList>
            <person name="Postec A."/>
        </authorList>
    </citation>
    <scope>NUCLEOTIDE SEQUENCE</scope>
    <source>
        <strain evidence="1">F1F22</strain>
    </source>
</reference>
<dbReference type="AlphaFoldDB" id="A0AAX3BCY0"/>
<reference evidence="1" key="2">
    <citation type="submission" date="2022-06" db="EMBL/GenBank/DDBJ databases">
        <title>Thermospira aquatica gen. nov., sp. nov.</title>
        <authorList>
            <person name="Ben Ali Gam Z."/>
            <person name="Labat M."/>
        </authorList>
    </citation>
    <scope>NUCLEOTIDE SEQUENCE</scope>
    <source>
        <strain evidence="1">F1F22</strain>
    </source>
</reference>
<evidence type="ECO:0000313" key="2">
    <source>
        <dbReference type="Proteomes" id="UP001056539"/>
    </source>
</evidence>
<dbReference type="Pfam" id="PF01992">
    <property type="entry name" value="vATP-synt_AC39"/>
    <property type="match status" value="1"/>
</dbReference>
<dbReference type="InterPro" id="IPR050873">
    <property type="entry name" value="V-ATPase_V0D/AC39_subunit"/>
</dbReference>
<dbReference type="RefSeq" id="WP_271435248.1">
    <property type="nucleotide sequence ID" value="NZ_CP073355.1"/>
</dbReference>
<dbReference type="GO" id="GO:0046961">
    <property type="term" value="F:proton-transporting ATPase activity, rotational mechanism"/>
    <property type="evidence" value="ECO:0007669"/>
    <property type="project" value="InterPro"/>
</dbReference>
<dbReference type="InterPro" id="IPR036079">
    <property type="entry name" value="ATPase_csu/dsu_sf"/>
</dbReference>
<dbReference type="PANTHER" id="PTHR38682">
    <property type="entry name" value="V-TYPE ATP SYNTHASE SUBUNIT C"/>
    <property type="match status" value="1"/>
</dbReference>
<organism evidence="1 2">
    <name type="scientific">Thermospira aquatica</name>
    <dbReference type="NCBI Taxonomy" id="2828656"/>
    <lineage>
        <taxon>Bacteria</taxon>
        <taxon>Pseudomonadati</taxon>
        <taxon>Spirochaetota</taxon>
        <taxon>Spirochaetia</taxon>
        <taxon>Brevinematales</taxon>
        <taxon>Thermospiraceae</taxon>
        <taxon>Thermospira</taxon>
    </lineage>
</organism>
<proteinExistence type="predicted"/>
<accession>A0AAX3BCY0</accession>
<protein>
    <submittedName>
        <fullName evidence="1">V-type ATPase subunit</fullName>
    </submittedName>
</protein>
<dbReference type="InterPro" id="IPR002843">
    <property type="entry name" value="ATPase_V0-cplx_csu/dsu"/>
</dbReference>
<dbReference type="Proteomes" id="UP001056539">
    <property type="component" value="Chromosome"/>
</dbReference>